<comment type="caution">
    <text evidence="7">The sequence shown here is derived from an EMBL/GenBank/DDBJ whole genome shotgun (WGS) entry which is preliminary data.</text>
</comment>
<dbReference type="AlphaFoldDB" id="A0AAN4UPJ5"/>
<dbReference type="EMBL" id="FNOB01000002">
    <property type="protein sequence ID" value="SDW18896.1"/>
    <property type="molecule type" value="Genomic_DNA"/>
</dbReference>
<evidence type="ECO:0000256" key="5">
    <source>
        <dbReference type="SAM" id="Phobius"/>
    </source>
</evidence>
<evidence type="ECO:0000256" key="4">
    <source>
        <dbReference type="ARBA" id="ARBA00023136"/>
    </source>
</evidence>
<dbReference type="RefSeq" id="WP_035840107.1">
    <property type="nucleotide sequence ID" value="NZ_BNAB01000002.1"/>
</dbReference>
<evidence type="ECO:0000256" key="2">
    <source>
        <dbReference type="ARBA" id="ARBA00022692"/>
    </source>
</evidence>
<accession>A0AAN4UPJ5</accession>
<comment type="subcellular location">
    <subcellularLocation>
        <location evidence="1">Membrane</location>
        <topology evidence="1">Multi-pass membrane protein</topology>
    </subcellularLocation>
</comment>
<evidence type="ECO:0000256" key="1">
    <source>
        <dbReference type="ARBA" id="ARBA00004141"/>
    </source>
</evidence>
<evidence type="ECO:0000313" key="8">
    <source>
        <dbReference type="EMBL" id="SDW18896.1"/>
    </source>
</evidence>
<dbReference type="GO" id="GO:0016020">
    <property type="term" value="C:membrane"/>
    <property type="evidence" value="ECO:0007669"/>
    <property type="project" value="UniProtKB-SubCell"/>
</dbReference>
<evidence type="ECO:0000313" key="10">
    <source>
        <dbReference type="Proteomes" id="UP000634647"/>
    </source>
</evidence>
<dbReference type="Proteomes" id="UP000634647">
    <property type="component" value="Unassembled WGS sequence"/>
</dbReference>
<reference evidence="8 9" key="2">
    <citation type="submission" date="2016-10" db="EMBL/GenBank/DDBJ databases">
        <authorList>
            <person name="Varghese N."/>
            <person name="Submissions S."/>
        </authorList>
    </citation>
    <scope>NUCLEOTIDE SEQUENCE [LARGE SCALE GENOMIC DNA]</scope>
    <source>
        <strain evidence="8 9">DSM 24802</strain>
    </source>
</reference>
<dbReference type="InterPro" id="IPR006977">
    <property type="entry name" value="Yip1_dom"/>
</dbReference>
<keyword evidence="3 5" id="KW-1133">Transmembrane helix</keyword>
<organism evidence="7 10">
    <name type="scientific">Allgaiera indica</name>
    <dbReference type="NCBI Taxonomy" id="765699"/>
    <lineage>
        <taxon>Bacteria</taxon>
        <taxon>Pseudomonadati</taxon>
        <taxon>Pseudomonadota</taxon>
        <taxon>Alphaproteobacteria</taxon>
        <taxon>Rhodobacterales</taxon>
        <taxon>Paracoccaceae</taxon>
        <taxon>Allgaiera</taxon>
    </lineage>
</organism>
<name>A0AAN4UPJ5_9RHOB</name>
<dbReference type="Proteomes" id="UP000199541">
    <property type="component" value="Unassembled WGS sequence"/>
</dbReference>
<keyword evidence="9" id="KW-1185">Reference proteome</keyword>
<feature type="transmembrane region" description="Helical" evidence="5">
    <location>
        <begin position="107"/>
        <end position="131"/>
    </location>
</feature>
<reference evidence="7" key="3">
    <citation type="submission" date="2023-06" db="EMBL/GenBank/DDBJ databases">
        <authorList>
            <person name="Sun Q."/>
            <person name="Zhou Y."/>
        </authorList>
    </citation>
    <scope>NUCLEOTIDE SEQUENCE</scope>
    <source>
        <strain evidence="7">CGMCC 1.10859</strain>
    </source>
</reference>
<evidence type="ECO:0000313" key="7">
    <source>
        <dbReference type="EMBL" id="GHD99768.1"/>
    </source>
</evidence>
<sequence length="167" mass="17668">MSIVSDIAESYRAPGRVLARKLAAGVREDRALAQLMLACFLIFVSEWPVLARAAHLDNSVSFDQRLGGALMATLFILPPLAYGGAAIAHLAARALGGRGGWYGARLALFWSMLAISPLMLLNGLVAGIIGPGVAARALGWVVAAAFAWLWLGGLWVVERGTEGRTAR</sequence>
<dbReference type="EMBL" id="BNAB01000002">
    <property type="protein sequence ID" value="GHD99768.1"/>
    <property type="molecule type" value="Genomic_DNA"/>
</dbReference>
<reference evidence="7" key="1">
    <citation type="journal article" date="2014" name="Int. J. Syst. Evol. Microbiol.">
        <title>Complete genome sequence of Corynebacterium casei LMG S-19264T (=DSM 44701T), isolated from a smear-ripened cheese.</title>
        <authorList>
            <consortium name="US DOE Joint Genome Institute (JGI-PGF)"/>
            <person name="Walter F."/>
            <person name="Albersmeier A."/>
            <person name="Kalinowski J."/>
            <person name="Ruckert C."/>
        </authorList>
    </citation>
    <scope>NUCLEOTIDE SEQUENCE</scope>
    <source>
        <strain evidence="7">CGMCC 1.10859</strain>
    </source>
</reference>
<evidence type="ECO:0000313" key="9">
    <source>
        <dbReference type="Proteomes" id="UP000199541"/>
    </source>
</evidence>
<gene>
    <name evidence="7" type="ORF">GCM10008024_08480</name>
    <name evidence="8" type="ORF">SAMN05444006_10228</name>
</gene>
<feature type="transmembrane region" description="Helical" evidence="5">
    <location>
        <begin position="31"/>
        <end position="50"/>
    </location>
</feature>
<proteinExistence type="predicted"/>
<feature type="transmembrane region" description="Helical" evidence="5">
    <location>
        <begin position="70"/>
        <end position="95"/>
    </location>
</feature>
<dbReference type="Pfam" id="PF04893">
    <property type="entry name" value="Yip1"/>
    <property type="match status" value="1"/>
</dbReference>
<feature type="transmembrane region" description="Helical" evidence="5">
    <location>
        <begin position="137"/>
        <end position="157"/>
    </location>
</feature>
<evidence type="ECO:0000256" key="3">
    <source>
        <dbReference type="ARBA" id="ARBA00022989"/>
    </source>
</evidence>
<evidence type="ECO:0000259" key="6">
    <source>
        <dbReference type="Pfam" id="PF04893"/>
    </source>
</evidence>
<keyword evidence="4 5" id="KW-0472">Membrane</keyword>
<feature type="domain" description="Yip1" evidence="6">
    <location>
        <begin position="26"/>
        <end position="157"/>
    </location>
</feature>
<protein>
    <recommendedName>
        <fullName evidence="6">Yip1 domain-containing protein</fullName>
    </recommendedName>
</protein>
<keyword evidence="2 5" id="KW-0812">Transmembrane</keyword>